<dbReference type="NCBIfam" id="TIGR01128">
    <property type="entry name" value="holA"/>
    <property type="match status" value="1"/>
</dbReference>
<dbReference type="SUPFAM" id="SSF48019">
    <property type="entry name" value="post-AAA+ oligomerization domain-like"/>
    <property type="match status" value="1"/>
</dbReference>
<gene>
    <name evidence="8" type="primary">holA</name>
    <name evidence="8" type="ORF">SMD31_09430</name>
</gene>
<evidence type="ECO:0000256" key="1">
    <source>
        <dbReference type="ARBA" id="ARBA00012417"/>
    </source>
</evidence>
<reference evidence="8 9" key="1">
    <citation type="journal article" date="2013" name="Antonie Van Leeuwenhoek">
        <title>Dongia rigui sp. nov., isolated from freshwater of a large wetland in Korea.</title>
        <authorList>
            <person name="Baik K.S."/>
            <person name="Hwang Y.M."/>
            <person name="Choi J.S."/>
            <person name="Kwon J."/>
            <person name="Seong C.N."/>
        </authorList>
    </citation>
    <scope>NUCLEOTIDE SEQUENCE [LARGE SCALE GENOMIC DNA]</scope>
    <source>
        <strain evidence="8 9">04SU4-P</strain>
    </source>
</reference>
<dbReference type="InterPro" id="IPR027417">
    <property type="entry name" value="P-loop_NTPase"/>
</dbReference>
<dbReference type="Proteomes" id="UP001271769">
    <property type="component" value="Unassembled WGS sequence"/>
</dbReference>
<dbReference type="PANTHER" id="PTHR34388:SF1">
    <property type="entry name" value="DNA POLYMERASE III SUBUNIT DELTA"/>
    <property type="match status" value="1"/>
</dbReference>
<evidence type="ECO:0000256" key="3">
    <source>
        <dbReference type="ARBA" id="ARBA00022695"/>
    </source>
</evidence>
<dbReference type="EMBL" id="JAXCLX010000001">
    <property type="protein sequence ID" value="MDY0872145.1"/>
    <property type="molecule type" value="Genomic_DNA"/>
</dbReference>
<sequence>MKLDKQPLEKFLKEPAGNVAAALVFGPDEGMVHERAMAMSRAILGDMDDPFRLTELTGDEIKADPARLIDEARAIAMMGGRRVVRVTRVSDTHEPAFAALLADHKDSSQCLVVIEAGDIGGKSSLKRLFENAPHAAAIACYRDEAAALPALITQHLKAAGLEIDRDAVSYLAANLGGDRGITRAELDKLVLYMGAERKVSLDDAMANVGDQSAVGQDDLCTAIGLGDLKGLERQIERNLAESNEISLIRAVARHFMKLHQVTARVARGEQLEAAMAGLRPPVFWKAVDGFKAQCRRWPADIIGQALLRLAEIEAEAMRQHQFADTLTRRGLMEIAAMAGKR</sequence>
<protein>
    <recommendedName>
        <fullName evidence="1">DNA-directed DNA polymerase</fullName>
        <ecNumber evidence="1">2.7.7.7</ecNumber>
    </recommendedName>
</protein>
<comment type="caution">
    <text evidence="8">The sequence shown here is derived from an EMBL/GenBank/DDBJ whole genome shotgun (WGS) entry which is preliminary data.</text>
</comment>
<dbReference type="InterPro" id="IPR008921">
    <property type="entry name" value="DNA_pol3_clamp-load_cplx_C"/>
</dbReference>
<name>A0ABU5DXZ1_9PROT</name>
<keyword evidence="5" id="KW-0239">DNA-directed DNA polymerase</keyword>
<dbReference type="EC" id="2.7.7.7" evidence="1"/>
<dbReference type="InterPro" id="IPR005790">
    <property type="entry name" value="DNA_polIII_delta"/>
</dbReference>
<dbReference type="Gene3D" id="1.10.8.60">
    <property type="match status" value="1"/>
</dbReference>
<organism evidence="8 9">
    <name type="scientific">Dongia rigui</name>
    <dbReference type="NCBI Taxonomy" id="940149"/>
    <lineage>
        <taxon>Bacteria</taxon>
        <taxon>Pseudomonadati</taxon>
        <taxon>Pseudomonadota</taxon>
        <taxon>Alphaproteobacteria</taxon>
        <taxon>Rhodospirillales</taxon>
        <taxon>Dongiaceae</taxon>
        <taxon>Dongia</taxon>
    </lineage>
</organism>
<dbReference type="Gene3D" id="3.40.50.300">
    <property type="entry name" value="P-loop containing nucleotide triphosphate hydrolases"/>
    <property type="match status" value="1"/>
</dbReference>
<evidence type="ECO:0000256" key="2">
    <source>
        <dbReference type="ARBA" id="ARBA00022679"/>
    </source>
</evidence>
<keyword evidence="4" id="KW-0235">DNA replication</keyword>
<keyword evidence="3 8" id="KW-0548">Nucleotidyltransferase</keyword>
<evidence type="ECO:0000313" key="8">
    <source>
        <dbReference type="EMBL" id="MDY0872145.1"/>
    </source>
</evidence>
<proteinExistence type="inferred from homology"/>
<dbReference type="Gene3D" id="1.20.272.10">
    <property type="match status" value="1"/>
</dbReference>
<dbReference type="GO" id="GO:0003887">
    <property type="term" value="F:DNA-directed DNA polymerase activity"/>
    <property type="evidence" value="ECO:0007669"/>
    <property type="project" value="UniProtKB-EC"/>
</dbReference>
<evidence type="ECO:0000256" key="4">
    <source>
        <dbReference type="ARBA" id="ARBA00022705"/>
    </source>
</evidence>
<evidence type="ECO:0000256" key="6">
    <source>
        <dbReference type="ARBA" id="ARBA00034754"/>
    </source>
</evidence>
<accession>A0ABU5DXZ1</accession>
<dbReference type="PANTHER" id="PTHR34388">
    <property type="entry name" value="DNA POLYMERASE III SUBUNIT DELTA"/>
    <property type="match status" value="1"/>
</dbReference>
<evidence type="ECO:0000256" key="5">
    <source>
        <dbReference type="ARBA" id="ARBA00022932"/>
    </source>
</evidence>
<comment type="catalytic activity">
    <reaction evidence="7">
        <text>DNA(n) + a 2'-deoxyribonucleoside 5'-triphosphate = DNA(n+1) + diphosphate</text>
        <dbReference type="Rhea" id="RHEA:22508"/>
        <dbReference type="Rhea" id="RHEA-COMP:17339"/>
        <dbReference type="Rhea" id="RHEA-COMP:17340"/>
        <dbReference type="ChEBI" id="CHEBI:33019"/>
        <dbReference type="ChEBI" id="CHEBI:61560"/>
        <dbReference type="ChEBI" id="CHEBI:173112"/>
        <dbReference type="EC" id="2.7.7.7"/>
    </reaction>
</comment>
<dbReference type="RefSeq" id="WP_320500563.1">
    <property type="nucleotide sequence ID" value="NZ_JAXCLX010000001.1"/>
</dbReference>
<evidence type="ECO:0000313" key="9">
    <source>
        <dbReference type="Proteomes" id="UP001271769"/>
    </source>
</evidence>
<keyword evidence="9" id="KW-1185">Reference proteome</keyword>
<keyword evidence="2 8" id="KW-0808">Transferase</keyword>
<comment type="similarity">
    <text evidence="6">Belongs to the DNA polymerase HolA subunit family.</text>
</comment>
<dbReference type="SUPFAM" id="SSF52540">
    <property type="entry name" value="P-loop containing nucleoside triphosphate hydrolases"/>
    <property type="match status" value="1"/>
</dbReference>
<evidence type="ECO:0000256" key="7">
    <source>
        <dbReference type="ARBA" id="ARBA00049244"/>
    </source>
</evidence>